<organism evidence="2 3">
    <name type="scientific">Algoriphagus confluentis</name>
    <dbReference type="NCBI Taxonomy" id="1697556"/>
    <lineage>
        <taxon>Bacteria</taxon>
        <taxon>Pseudomonadati</taxon>
        <taxon>Bacteroidota</taxon>
        <taxon>Cytophagia</taxon>
        <taxon>Cytophagales</taxon>
        <taxon>Cyclobacteriaceae</taxon>
        <taxon>Algoriphagus</taxon>
    </lineage>
</organism>
<keyword evidence="3" id="KW-1185">Reference proteome</keyword>
<proteinExistence type="predicted"/>
<dbReference type="InterPro" id="IPR029464">
    <property type="entry name" value="HSDR_N"/>
</dbReference>
<dbReference type="Proteomes" id="UP001338309">
    <property type="component" value="Unassembled WGS sequence"/>
</dbReference>
<evidence type="ECO:0000313" key="2">
    <source>
        <dbReference type="EMBL" id="GMQ31017.1"/>
    </source>
</evidence>
<evidence type="ECO:0000313" key="3">
    <source>
        <dbReference type="Proteomes" id="UP001338309"/>
    </source>
</evidence>
<sequence length="155" mass="17893">MLRPIQVQLPVLNLPPLQAKIKEENGKLLVLDTLRKKYLILTPEEWVRQHWIHFLIEVMDYPKGLFSLEKGLKYNQLSKRTDLVVFDREGNAFLLIECKAPSVKINQSTLAQALTYNMPLNCPHVILSNGLQHVCMSFEEEKSEFIQVKNVPKAP</sequence>
<reference evidence="2 3" key="1">
    <citation type="submission" date="2023-08" db="EMBL/GenBank/DDBJ databases">
        <title>Draft genome sequence of Algoriphagus confluentis.</title>
        <authorList>
            <person name="Takatani N."/>
            <person name="Hosokawa M."/>
            <person name="Sawabe T."/>
        </authorList>
    </citation>
    <scope>NUCLEOTIDE SEQUENCE [LARGE SCALE GENOMIC DNA]</scope>
    <source>
        <strain evidence="2 3">NBRC 111222</strain>
    </source>
</reference>
<name>A0ABQ6PTV8_9BACT</name>
<accession>A0ABQ6PTV8</accession>
<evidence type="ECO:0000259" key="1">
    <source>
        <dbReference type="Pfam" id="PF13588"/>
    </source>
</evidence>
<dbReference type="Pfam" id="PF13588">
    <property type="entry name" value="HSDR_N_2"/>
    <property type="match status" value="1"/>
</dbReference>
<protein>
    <submittedName>
        <fullName evidence="2">Type I restriction enzyme HsdR N-terminal domain-containing protein</fullName>
    </submittedName>
</protein>
<dbReference type="Gene3D" id="3.90.1570.30">
    <property type="match status" value="1"/>
</dbReference>
<comment type="caution">
    <text evidence="2">The sequence shown here is derived from an EMBL/GenBank/DDBJ whole genome shotgun (WGS) entry which is preliminary data.</text>
</comment>
<gene>
    <name evidence="2" type="ORF">Aconfl_36600</name>
</gene>
<dbReference type="EMBL" id="BTPD01000014">
    <property type="protein sequence ID" value="GMQ31017.1"/>
    <property type="molecule type" value="Genomic_DNA"/>
</dbReference>
<dbReference type="RefSeq" id="WP_338225722.1">
    <property type="nucleotide sequence ID" value="NZ_BTPD01000014.1"/>
</dbReference>
<feature type="domain" description="Type I restriction enzyme R protein N-terminal" evidence="1">
    <location>
        <begin position="43"/>
        <end position="152"/>
    </location>
</feature>